<feature type="region of interest" description="Disordered" evidence="1">
    <location>
        <begin position="1"/>
        <end position="27"/>
    </location>
</feature>
<dbReference type="Proteomes" id="UP001163850">
    <property type="component" value="Unassembled WGS sequence"/>
</dbReference>
<feature type="compositionally biased region" description="Polar residues" evidence="1">
    <location>
        <begin position="15"/>
        <end position="27"/>
    </location>
</feature>
<name>A0AA38ULF8_9AGAR</name>
<evidence type="ECO:0000313" key="3">
    <source>
        <dbReference type="Proteomes" id="UP001163850"/>
    </source>
</evidence>
<dbReference type="EMBL" id="MU802755">
    <property type="protein sequence ID" value="KAJ3978742.1"/>
    <property type="molecule type" value="Genomic_DNA"/>
</dbReference>
<organism evidence="2 3">
    <name type="scientific">Lentinula detonsa</name>
    <dbReference type="NCBI Taxonomy" id="2804962"/>
    <lineage>
        <taxon>Eukaryota</taxon>
        <taxon>Fungi</taxon>
        <taxon>Dikarya</taxon>
        <taxon>Basidiomycota</taxon>
        <taxon>Agaricomycotina</taxon>
        <taxon>Agaricomycetes</taxon>
        <taxon>Agaricomycetidae</taxon>
        <taxon>Agaricales</taxon>
        <taxon>Marasmiineae</taxon>
        <taxon>Omphalotaceae</taxon>
        <taxon>Lentinula</taxon>
    </lineage>
</organism>
<evidence type="ECO:0000313" key="2">
    <source>
        <dbReference type="EMBL" id="KAJ3978742.1"/>
    </source>
</evidence>
<comment type="caution">
    <text evidence="2">The sequence shown here is derived from an EMBL/GenBank/DDBJ whole genome shotgun (WGS) entry which is preliminary data.</text>
</comment>
<gene>
    <name evidence="2" type="ORF">F5890DRAFT_1559755</name>
</gene>
<protein>
    <submittedName>
        <fullName evidence="2">Uncharacterized protein</fullName>
    </submittedName>
</protein>
<feature type="region of interest" description="Disordered" evidence="1">
    <location>
        <begin position="148"/>
        <end position="170"/>
    </location>
</feature>
<dbReference type="AlphaFoldDB" id="A0AA38ULF8"/>
<reference evidence="2" key="1">
    <citation type="submission" date="2022-08" db="EMBL/GenBank/DDBJ databases">
        <authorList>
            <consortium name="DOE Joint Genome Institute"/>
            <person name="Min B."/>
            <person name="Riley R."/>
            <person name="Sierra-Patev S."/>
            <person name="Naranjo-Ortiz M."/>
            <person name="Looney B."/>
            <person name="Konkel Z."/>
            <person name="Slot J.C."/>
            <person name="Sakamoto Y."/>
            <person name="Steenwyk J.L."/>
            <person name="Rokas A."/>
            <person name="Carro J."/>
            <person name="Camarero S."/>
            <person name="Ferreira P."/>
            <person name="Molpeceres G."/>
            <person name="Ruiz-Duenas F.J."/>
            <person name="Serrano A."/>
            <person name="Henrissat B."/>
            <person name="Drula E."/>
            <person name="Hughes K.W."/>
            <person name="Mata J.L."/>
            <person name="Ishikawa N.K."/>
            <person name="Vargas-Isla R."/>
            <person name="Ushijima S."/>
            <person name="Smith C.A."/>
            <person name="Ahrendt S."/>
            <person name="Andreopoulos W."/>
            <person name="He G."/>
            <person name="Labutti K."/>
            <person name="Lipzen A."/>
            <person name="Ng V."/>
            <person name="Sandor L."/>
            <person name="Barry K."/>
            <person name="Martinez A.T."/>
            <person name="Xiao Y."/>
            <person name="Gibbons J.G."/>
            <person name="Terashima K."/>
            <person name="Hibbett D.S."/>
            <person name="Grigoriev I.V."/>
        </authorList>
    </citation>
    <scope>NUCLEOTIDE SEQUENCE</scope>
    <source>
        <strain evidence="2">TFB7829</strain>
    </source>
</reference>
<sequence>MGSHPALASPIQPAKTPSSPMCNSTTSTTQMALFSQPPKMPSCIGLPTSAAKSNLKLSNSISPMSDLCTPTSTFPSLPPNHHSYSALSEASNVIMENETATQSNASLWPCSPGFCHSLNPAPSLATITLQPQPVQHMQASCALESSPLRKETGSALQSTSPKDASNSSPTSNPQWITIVIAAIPGHPTCAVAALKRLFGSSDPRCSTDWDPNLPLFRDNFELCKMPDMIKKSSPVTVFVVAQPRQPSQQAVQITKFNFSVAGAVTLTSFTSRWTR</sequence>
<feature type="compositionally biased region" description="Polar residues" evidence="1">
    <location>
        <begin position="154"/>
        <end position="170"/>
    </location>
</feature>
<proteinExistence type="predicted"/>
<accession>A0AA38ULF8</accession>
<evidence type="ECO:0000256" key="1">
    <source>
        <dbReference type="SAM" id="MobiDB-lite"/>
    </source>
</evidence>